<organism evidence="1 2">
    <name type="scientific">Mikania micrantha</name>
    <name type="common">bitter vine</name>
    <dbReference type="NCBI Taxonomy" id="192012"/>
    <lineage>
        <taxon>Eukaryota</taxon>
        <taxon>Viridiplantae</taxon>
        <taxon>Streptophyta</taxon>
        <taxon>Embryophyta</taxon>
        <taxon>Tracheophyta</taxon>
        <taxon>Spermatophyta</taxon>
        <taxon>Magnoliopsida</taxon>
        <taxon>eudicotyledons</taxon>
        <taxon>Gunneridae</taxon>
        <taxon>Pentapetalae</taxon>
        <taxon>asterids</taxon>
        <taxon>campanulids</taxon>
        <taxon>Asterales</taxon>
        <taxon>Asteraceae</taxon>
        <taxon>Asteroideae</taxon>
        <taxon>Heliantheae alliance</taxon>
        <taxon>Eupatorieae</taxon>
        <taxon>Mikania</taxon>
    </lineage>
</organism>
<dbReference type="Proteomes" id="UP000326396">
    <property type="component" value="Linkage Group LG5"/>
</dbReference>
<dbReference type="Pfam" id="PF14223">
    <property type="entry name" value="Retrotran_gag_2"/>
    <property type="match status" value="1"/>
</dbReference>
<proteinExistence type="predicted"/>
<evidence type="ECO:0000313" key="2">
    <source>
        <dbReference type="Proteomes" id="UP000326396"/>
    </source>
</evidence>
<gene>
    <name evidence="1" type="ORF">E3N88_31423</name>
</gene>
<comment type="caution">
    <text evidence="1">The sequence shown here is derived from an EMBL/GenBank/DDBJ whole genome shotgun (WGS) entry which is preliminary data.</text>
</comment>
<protein>
    <submittedName>
        <fullName evidence="1">Uncharacterized protein</fullName>
    </submittedName>
</protein>
<evidence type="ECO:0000313" key="1">
    <source>
        <dbReference type="EMBL" id="KAD3642199.1"/>
    </source>
</evidence>
<dbReference type="PANTHER" id="PTHR37610">
    <property type="entry name" value="CCHC-TYPE DOMAIN-CONTAINING PROTEIN"/>
    <property type="match status" value="1"/>
</dbReference>
<reference evidence="1 2" key="1">
    <citation type="submission" date="2019-05" db="EMBL/GenBank/DDBJ databases">
        <title>Mikania micrantha, genome provides insights into the molecular mechanism of rapid growth.</title>
        <authorList>
            <person name="Liu B."/>
        </authorList>
    </citation>
    <scope>NUCLEOTIDE SEQUENCE [LARGE SCALE GENOMIC DNA]</scope>
    <source>
        <strain evidence="1">NLD-2019</strain>
        <tissue evidence="1">Leaf</tissue>
    </source>
</reference>
<dbReference type="PANTHER" id="PTHR37610:SF98">
    <property type="entry name" value="TRANSCRIPTION FACTOR INTERACTOR AND REGULATOR CCHC(ZN) FAMILY"/>
    <property type="match status" value="1"/>
</dbReference>
<accession>A0A5N6MQ89</accession>
<name>A0A5N6MQ89_9ASTR</name>
<dbReference type="AlphaFoldDB" id="A0A5N6MQ89"/>
<sequence>MDDNKETNKDPKIDGNTVDHHSPYYLHPSDFPKQLHVNEVLTDKNYGDWAQEMTNFLFAKNKIGIVDGSIVKPEDEKASDYMLWMRCDAMVKGWLTTAMERDICNSVKYAKTSAEIWKDLLERFGKESSPKAYELKQLLTTTRQDGATVSAYYTKLRSLWDEMEYVLPTPRCSCKGCNCGIGKKLVELKEKERMYTFLMGLDEDYVVIRTQILATQPTPNLGTVYHLVAEDERQRSITSGKK</sequence>
<keyword evidence="2" id="KW-1185">Reference proteome</keyword>
<dbReference type="EMBL" id="SZYD01000015">
    <property type="protein sequence ID" value="KAD3642199.1"/>
    <property type="molecule type" value="Genomic_DNA"/>
</dbReference>
<dbReference type="OrthoDB" id="5544992at2759"/>